<evidence type="ECO:0000313" key="2">
    <source>
        <dbReference type="EMBL" id="GGL50602.1"/>
    </source>
</evidence>
<protein>
    <submittedName>
        <fullName evidence="2">Exopolysaccharide biosynthesis protein</fullName>
    </submittedName>
</protein>
<reference evidence="2" key="2">
    <citation type="submission" date="2020-09" db="EMBL/GenBank/DDBJ databases">
        <authorList>
            <person name="Sun Q."/>
            <person name="Ohkuma M."/>
        </authorList>
    </citation>
    <scope>NUCLEOTIDE SEQUENCE</scope>
    <source>
        <strain evidence="2">JCM 15325</strain>
    </source>
</reference>
<accession>A0A917W1F9</accession>
<dbReference type="InterPro" id="IPR025536">
    <property type="entry name" value="DUF4422"/>
</dbReference>
<dbReference type="RefSeq" id="WP_188802326.1">
    <property type="nucleotide sequence ID" value="NZ_BMOK01000004.1"/>
</dbReference>
<name>A0A917W1F9_9BACL</name>
<proteinExistence type="predicted"/>
<dbReference type="AlphaFoldDB" id="A0A917W1F9"/>
<dbReference type="EMBL" id="BMOK01000004">
    <property type="protein sequence ID" value="GGL50602.1"/>
    <property type="molecule type" value="Genomic_DNA"/>
</dbReference>
<gene>
    <name evidence="2" type="ORF">GCM10007968_13550</name>
</gene>
<sequence>MNIKIVIATHKKYRMPEDKMYVPLQVGRAIHDGIGYMGDNTGENISGKNPNYCELTAMYWAWKNLDGDFLGLVHYRRHFCDRSFFFGPINAKWKHILSSGTAQRLLAHSDVIMPKKRHYWIETSMSHYVHAHNGNDLRRTRNIIKKMYPEYVTAFDQAMLQTASHRFNMFIMKRTLFDAYADWLFSILFQLEKEIDISRYSPKEARVFGYISERLLDVWLDKNNVNYIELPVLFMERQNWFKKIFAFFRRKFA</sequence>
<dbReference type="Pfam" id="PF14393">
    <property type="entry name" value="DUF4422"/>
    <property type="match status" value="1"/>
</dbReference>
<feature type="domain" description="DUF4422" evidence="1">
    <location>
        <begin position="4"/>
        <end position="223"/>
    </location>
</feature>
<organism evidence="2 3">
    <name type="scientific">Sporolactobacillus putidus</name>
    <dbReference type="NCBI Taxonomy" id="492735"/>
    <lineage>
        <taxon>Bacteria</taxon>
        <taxon>Bacillati</taxon>
        <taxon>Bacillota</taxon>
        <taxon>Bacilli</taxon>
        <taxon>Bacillales</taxon>
        <taxon>Sporolactobacillaceae</taxon>
        <taxon>Sporolactobacillus</taxon>
    </lineage>
</organism>
<reference evidence="2" key="1">
    <citation type="journal article" date="2014" name="Int. J. Syst. Evol. Microbiol.">
        <title>Complete genome sequence of Corynebacterium casei LMG S-19264T (=DSM 44701T), isolated from a smear-ripened cheese.</title>
        <authorList>
            <consortium name="US DOE Joint Genome Institute (JGI-PGF)"/>
            <person name="Walter F."/>
            <person name="Albersmeier A."/>
            <person name="Kalinowski J."/>
            <person name="Ruckert C."/>
        </authorList>
    </citation>
    <scope>NUCLEOTIDE SEQUENCE</scope>
    <source>
        <strain evidence="2">JCM 15325</strain>
    </source>
</reference>
<evidence type="ECO:0000313" key="3">
    <source>
        <dbReference type="Proteomes" id="UP000654670"/>
    </source>
</evidence>
<dbReference type="Proteomes" id="UP000654670">
    <property type="component" value="Unassembled WGS sequence"/>
</dbReference>
<evidence type="ECO:0000259" key="1">
    <source>
        <dbReference type="Pfam" id="PF14393"/>
    </source>
</evidence>
<keyword evidence="3" id="KW-1185">Reference proteome</keyword>
<comment type="caution">
    <text evidence="2">The sequence shown here is derived from an EMBL/GenBank/DDBJ whole genome shotgun (WGS) entry which is preliminary data.</text>
</comment>